<keyword evidence="2" id="KW-1185">Reference proteome</keyword>
<gene>
    <name evidence="1" type="ORF">Vadar_012320</name>
</gene>
<sequence>MSLEELRRALARGQLTVLHIHIPDILLLPKKGLKFENLKRFRVSVGSKFKYYEDFPGTRVLKHAGISLRNEFIPLVEKAEVLYLRGIKGLKKVLHDRGVRHGFLDLKYLKVTSCDDDLEYLLGEPKSSVQSPGQNPFQSFNKLTVLIIDNYKLKYLFSPTTARALVHLEQLEVISCEIMEGIVGFEGQNDINENVDEVKFSKLKQLELKNLLNLISFYAKKEKTQTTMGISSARPQPLFNEKVIFPVLERLDISKMGNIQESWDKQSIAVLEEQGSFCQLEDVSVANCSNLMHVFPSKMHPLLKNLKYLTVDKCETMKGVVEFEGEIDEDVLKNEVCFSKLIFLRLFDLPSLVSFCTKLGTVGTINSNATIHTQPLFNGKVAFPALEDLTIYNVPNITEIWDKKPLPESEKEIESFCKLGSINILDCNQLVYVLPSYLLPRLQNVQKLWISFCEEVEVIVSKDLKEKEATNNDILVFHQLKDVRLGNLPKLKSWYNGTQLFFSDKVAFPSLESLVIEGLPQIKEIWPHKQPLPEPGKEVESFCKLLSIHVEECDQLVYVLPSYLLPQLQHLENLTIGNCKDVEVIVSKELKEKKVIDNDIMFPQLKAVTLRWLSNLKRFCTETELFLSDKDAFPVLKKITLTSDLEFLRNGTSTEEECGTSGNEIDHSGEED</sequence>
<accession>A0ACB7XZ94</accession>
<dbReference type="EMBL" id="CM037155">
    <property type="protein sequence ID" value="KAH7846302.1"/>
    <property type="molecule type" value="Genomic_DNA"/>
</dbReference>
<reference evidence="1 2" key="1">
    <citation type="journal article" date="2021" name="Hortic Res">
        <title>High-quality reference genome and annotation aids understanding of berry development for evergreen blueberry (Vaccinium darrowii).</title>
        <authorList>
            <person name="Yu J."/>
            <person name="Hulse-Kemp A.M."/>
            <person name="Babiker E."/>
            <person name="Staton M."/>
        </authorList>
    </citation>
    <scope>NUCLEOTIDE SEQUENCE [LARGE SCALE GENOMIC DNA]</scope>
    <source>
        <strain evidence="2">cv. NJ 8807/NJ 8810</strain>
        <tissue evidence="1">Young leaf</tissue>
    </source>
</reference>
<dbReference type="Proteomes" id="UP000828048">
    <property type="component" value="Chromosome 5"/>
</dbReference>
<evidence type="ECO:0000313" key="1">
    <source>
        <dbReference type="EMBL" id="KAH7846302.1"/>
    </source>
</evidence>
<comment type="caution">
    <text evidence="1">The sequence shown here is derived from an EMBL/GenBank/DDBJ whole genome shotgun (WGS) entry which is preliminary data.</text>
</comment>
<organism evidence="1 2">
    <name type="scientific">Vaccinium darrowii</name>
    <dbReference type="NCBI Taxonomy" id="229202"/>
    <lineage>
        <taxon>Eukaryota</taxon>
        <taxon>Viridiplantae</taxon>
        <taxon>Streptophyta</taxon>
        <taxon>Embryophyta</taxon>
        <taxon>Tracheophyta</taxon>
        <taxon>Spermatophyta</taxon>
        <taxon>Magnoliopsida</taxon>
        <taxon>eudicotyledons</taxon>
        <taxon>Gunneridae</taxon>
        <taxon>Pentapetalae</taxon>
        <taxon>asterids</taxon>
        <taxon>Ericales</taxon>
        <taxon>Ericaceae</taxon>
        <taxon>Vaccinioideae</taxon>
        <taxon>Vaccinieae</taxon>
        <taxon>Vaccinium</taxon>
    </lineage>
</organism>
<evidence type="ECO:0000313" key="2">
    <source>
        <dbReference type="Proteomes" id="UP000828048"/>
    </source>
</evidence>
<protein>
    <submittedName>
        <fullName evidence="1">Uncharacterized protein</fullName>
    </submittedName>
</protein>
<proteinExistence type="predicted"/>
<name>A0ACB7XZ94_9ERIC</name>